<evidence type="ECO:0000313" key="3">
    <source>
        <dbReference type="Proteomes" id="UP000629371"/>
    </source>
</evidence>
<keyword evidence="1" id="KW-0812">Transmembrane</keyword>
<protein>
    <submittedName>
        <fullName evidence="2">DUF1648 domain-containing protein</fullName>
    </submittedName>
</protein>
<keyword evidence="1" id="KW-0472">Membrane</keyword>
<accession>A0ABS1MX12</accession>
<reference evidence="2 3" key="1">
    <citation type="submission" date="2021-01" db="EMBL/GenBank/DDBJ databases">
        <title>WGS of actinomycetes isolated from Thailand.</title>
        <authorList>
            <person name="Thawai C."/>
        </authorList>
    </citation>
    <scope>NUCLEOTIDE SEQUENCE [LARGE SCALE GENOMIC DNA]</scope>
    <source>
        <strain evidence="2 3">CH9-7</strain>
    </source>
</reference>
<sequence>MASKGPWWALIAAFPFVAALTTVVLVYAVVADRLPQPIATHFATGGRANGYGTAQDLLTVVLGLLVVFGAVFGALLQVRAFRPATPWLIAGGYATAAGIGYPGCMTLLLNDGVADASSVRVSLWHLPAMVAVALAAGVLGRLLAGAPPRLPHPESGGEPRLDLPAGTAAGWSRTISSPLLAVLGIVLFGAGLVVGVLGAWPASLGLIPAAALVLPFASVRVTVDRRGLTVAPTLLPSRLRIRRVPLDRITEATGRPIAALAEYGGWGYRIRPGGSGLILRSGDGIVVTLTGGRTFAVTVDDAATAAALLNTYADRARSQQGG</sequence>
<evidence type="ECO:0000313" key="2">
    <source>
        <dbReference type="EMBL" id="MBL1092246.1"/>
    </source>
</evidence>
<feature type="transmembrane region" description="Helical" evidence="1">
    <location>
        <begin position="57"/>
        <end position="76"/>
    </location>
</feature>
<feature type="transmembrane region" description="Helical" evidence="1">
    <location>
        <begin position="206"/>
        <end position="223"/>
    </location>
</feature>
<proteinExistence type="predicted"/>
<name>A0ABS1MX12_9ACTN</name>
<dbReference type="EMBL" id="JAERRI010000012">
    <property type="protein sequence ID" value="MBL1092246.1"/>
    <property type="molecule type" value="Genomic_DNA"/>
</dbReference>
<dbReference type="Proteomes" id="UP000629371">
    <property type="component" value="Unassembled WGS sequence"/>
</dbReference>
<feature type="transmembrane region" description="Helical" evidence="1">
    <location>
        <begin position="121"/>
        <end position="144"/>
    </location>
</feature>
<feature type="transmembrane region" description="Helical" evidence="1">
    <location>
        <begin position="179"/>
        <end position="200"/>
    </location>
</feature>
<feature type="transmembrane region" description="Helical" evidence="1">
    <location>
        <begin position="7"/>
        <end position="30"/>
    </location>
</feature>
<evidence type="ECO:0000256" key="1">
    <source>
        <dbReference type="SAM" id="Phobius"/>
    </source>
</evidence>
<comment type="caution">
    <text evidence="2">The sequence shown here is derived from an EMBL/GenBank/DDBJ whole genome shotgun (WGS) entry which is preliminary data.</text>
</comment>
<keyword evidence="3" id="KW-1185">Reference proteome</keyword>
<feature type="transmembrane region" description="Helical" evidence="1">
    <location>
        <begin position="88"/>
        <end position="109"/>
    </location>
</feature>
<gene>
    <name evidence="2" type="ORF">JK360_23105</name>
</gene>
<keyword evidence="1" id="KW-1133">Transmembrane helix</keyword>
<organism evidence="2 3">
    <name type="scientific">Streptomyces siderophoricus</name>
    <dbReference type="NCBI Taxonomy" id="2802281"/>
    <lineage>
        <taxon>Bacteria</taxon>
        <taxon>Bacillati</taxon>
        <taxon>Actinomycetota</taxon>
        <taxon>Actinomycetes</taxon>
        <taxon>Kitasatosporales</taxon>
        <taxon>Streptomycetaceae</taxon>
        <taxon>Streptomyces</taxon>
    </lineage>
</organism>